<dbReference type="PANTHER" id="PTHR13384">
    <property type="entry name" value="G PATCH DOMAIN-CONTAINING PROTEIN 1"/>
    <property type="match status" value="1"/>
</dbReference>
<evidence type="ECO:0000259" key="3">
    <source>
        <dbReference type="PROSITE" id="PS50174"/>
    </source>
</evidence>
<dbReference type="Pfam" id="PF01585">
    <property type="entry name" value="G-patch"/>
    <property type="match status" value="1"/>
</dbReference>
<dbReference type="GO" id="GO:0003723">
    <property type="term" value="F:RNA binding"/>
    <property type="evidence" value="ECO:0007669"/>
    <property type="project" value="TreeGrafter"/>
</dbReference>
<comment type="caution">
    <text evidence="4">The sequence shown here is derived from an EMBL/GenBank/DDBJ whole genome shotgun (WGS) entry which is preliminary data.</text>
</comment>
<evidence type="ECO:0000313" key="5">
    <source>
        <dbReference type="Proteomes" id="UP001165289"/>
    </source>
</evidence>
<feature type="compositionally biased region" description="Basic residues" evidence="2">
    <location>
        <begin position="659"/>
        <end position="679"/>
    </location>
</feature>
<protein>
    <submittedName>
        <fullName evidence="4">G patch domain-containing protein 1</fullName>
    </submittedName>
</protein>
<dbReference type="AlphaFoldDB" id="A0AAV7K2E4"/>
<feature type="region of interest" description="Disordered" evidence="2">
    <location>
        <begin position="67"/>
        <end position="112"/>
    </location>
</feature>
<gene>
    <name evidence="4" type="ORF">LOD99_2392</name>
</gene>
<dbReference type="PROSITE" id="PS50174">
    <property type="entry name" value="G_PATCH"/>
    <property type="match status" value="1"/>
</dbReference>
<accession>A0AAV7K2E4</accession>
<dbReference type="PANTHER" id="PTHR13384:SF19">
    <property type="entry name" value="G PATCH DOMAIN-CONTAINING PROTEIN 1"/>
    <property type="match status" value="1"/>
</dbReference>
<reference evidence="4 5" key="1">
    <citation type="journal article" date="2023" name="BMC Biol.">
        <title>The compact genome of the sponge Oopsacas minuta (Hexactinellida) is lacking key metazoan core genes.</title>
        <authorList>
            <person name="Santini S."/>
            <person name="Schenkelaars Q."/>
            <person name="Jourda C."/>
            <person name="Duchesne M."/>
            <person name="Belahbib H."/>
            <person name="Rocher C."/>
            <person name="Selva M."/>
            <person name="Riesgo A."/>
            <person name="Vervoort M."/>
            <person name="Leys S.P."/>
            <person name="Kodjabachian L."/>
            <person name="Le Bivic A."/>
            <person name="Borchiellini C."/>
            <person name="Claverie J.M."/>
            <person name="Renard E."/>
        </authorList>
    </citation>
    <scope>NUCLEOTIDE SEQUENCE [LARGE SCALE GENOMIC DNA]</scope>
    <source>
        <strain evidence="4">SPO-2</strain>
    </source>
</reference>
<evidence type="ECO:0000313" key="4">
    <source>
        <dbReference type="EMBL" id="KAI6655103.1"/>
    </source>
</evidence>
<feature type="region of interest" description="Disordered" evidence="2">
    <location>
        <begin position="570"/>
        <end position="679"/>
    </location>
</feature>
<dbReference type="InterPro" id="IPR000467">
    <property type="entry name" value="G_patch_dom"/>
</dbReference>
<evidence type="ECO:0000256" key="2">
    <source>
        <dbReference type="SAM" id="MobiDB-lite"/>
    </source>
</evidence>
<feature type="compositionally biased region" description="Polar residues" evidence="2">
    <location>
        <begin position="101"/>
        <end position="112"/>
    </location>
</feature>
<feature type="compositionally biased region" description="Basic and acidic residues" evidence="2">
    <location>
        <begin position="633"/>
        <end position="654"/>
    </location>
</feature>
<dbReference type="InterPro" id="IPR011666">
    <property type="entry name" value="DUF1604"/>
</dbReference>
<dbReference type="EMBL" id="JAKMXF010000210">
    <property type="protein sequence ID" value="KAI6655103.1"/>
    <property type="molecule type" value="Genomic_DNA"/>
</dbReference>
<name>A0AAV7K2E4_9METZ</name>
<dbReference type="GO" id="GO:0005634">
    <property type="term" value="C:nucleus"/>
    <property type="evidence" value="ECO:0007669"/>
    <property type="project" value="TreeGrafter"/>
</dbReference>
<keyword evidence="5" id="KW-1185">Reference proteome</keyword>
<feature type="compositionally biased region" description="Acidic residues" evidence="2">
    <location>
        <begin position="527"/>
        <end position="536"/>
    </location>
</feature>
<proteinExistence type="inferred from homology"/>
<comment type="similarity">
    <text evidence="1">Belongs to the GPATCH1 family.</text>
</comment>
<sequence>MSYYGVPLETGEDSLVTRGRKAAGLKDKAIDPKTGKLIRFHGAFTGGFSSGYYNTVSTKEGWTPSQYFSTREQRSDNVRQQPEDYMDDEDFSDQGIAPKNFTPTESYSLNNNKRTSAVRDDLTTSLLEKTSLLSFSNTSSIGFDLMRTMGWSEGQGVGPVIRKSLPEVTIDDTTGIDKDKQIIVANSGSESEGEIIEEEIVKDPITTPREYFATPQDFKGSAISIKEDKMGLGYTGMRAPSSTINKYQLNTPFPSNTENERITSLFGGTLNNPYDVDELDTSSNITEWYRQEATSDDEDNTFGWSGGGEGLRLASFEQIGNLYCIIPPCKVKIPPNYTPTASLSNTAKNTKIQPYTEQSAAARGKLLSGQSTQPKLQYDSSKLKFNPLIQSLSSRFVPAQIPDSVTEVQTTTVPGLNTLKQEVKTPQKNKEKLEWHPHRILCKRFDIPDPYPSSGLVGVPFRPEKLTFSSLMLSMGGASESAETKESLADTEEAVPWCPTSSDHLPSSDQRPPIDLFTSVFGGESSCESEGEETEDLETKPVEEGTPKIAVEDRSHNHNESLNSLQALAQMASKEIERKRNIEEKKRKRKSKFVEAEEIEGDKLPKFSLEKVFGTDLPEMFAPAVPQDESDEDKSNHKDQNRFKRKERDKDRNYSSRHSSSHHDKRYHHYSSSNSHRRK</sequence>
<dbReference type="Pfam" id="PF07713">
    <property type="entry name" value="DUF1604"/>
    <property type="match status" value="1"/>
</dbReference>
<feature type="region of interest" description="Disordered" evidence="2">
    <location>
        <begin position="479"/>
        <end position="545"/>
    </location>
</feature>
<feature type="compositionally biased region" description="Basic and acidic residues" evidence="2">
    <location>
        <begin position="574"/>
        <end position="585"/>
    </location>
</feature>
<dbReference type="GO" id="GO:0006397">
    <property type="term" value="P:mRNA processing"/>
    <property type="evidence" value="ECO:0007669"/>
    <property type="project" value="InterPro"/>
</dbReference>
<dbReference type="Proteomes" id="UP001165289">
    <property type="component" value="Unassembled WGS sequence"/>
</dbReference>
<evidence type="ECO:0000256" key="1">
    <source>
        <dbReference type="ARBA" id="ARBA00008600"/>
    </source>
</evidence>
<organism evidence="4 5">
    <name type="scientific">Oopsacas minuta</name>
    <dbReference type="NCBI Taxonomy" id="111878"/>
    <lineage>
        <taxon>Eukaryota</taxon>
        <taxon>Metazoa</taxon>
        <taxon>Porifera</taxon>
        <taxon>Hexactinellida</taxon>
        <taxon>Hexasterophora</taxon>
        <taxon>Lyssacinosida</taxon>
        <taxon>Leucopsacidae</taxon>
        <taxon>Oopsacas</taxon>
    </lineage>
</organism>
<feature type="domain" description="G-patch" evidence="3">
    <location>
        <begin position="138"/>
        <end position="158"/>
    </location>
</feature>
<feature type="compositionally biased region" description="Polar residues" evidence="2">
    <location>
        <begin position="499"/>
        <end position="510"/>
    </location>
</feature>